<accession>A0ABS8WKZ4</accession>
<feature type="compositionally biased region" description="Polar residues" evidence="1">
    <location>
        <begin position="1"/>
        <end position="10"/>
    </location>
</feature>
<dbReference type="Proteomes" id="UP000823775">
    <property type="component" value="Unassembled WGS sequence"/>
</dbReference>
<evidence type="ECO:0000313" key="3">
    <source>
        <dbReference type="Proteomes" id="UP000823775"/>
    </source>
</evidence>
<feature type="non-terminal residue" evidence="2">
    <location>
        <position position="1"/>
    </location>
</feature>
<sequence length="115" mass="12054">RPHLNTSSPIHLSLSLSPGRLRPPHDVPTVHSRPPVFSSGHRLSSASIVATRHSPVAATPVTPPSASSNPPCSLASRLSDLASQSSAANLISDLHEWCNDCPAVSDMDPVKLNSP</sequence>
<evidence type="ECO:0000313" key="2">
    <source>
        <dbReference type="EMBL" id="MCE3050103.1"/>
    </source>
</evidence>
<proteinExistence type="predicted"/>
<dbReference type="EMBL" id="JACEIK010007334">
    <property type="protein sequence ID" value="MCE3050103.1"/>
    <property type="molecule type" value="Genomic_DNA"/>
</dbReference>
<keyword evidence="3" id="KW-1185">Reference proteome</keyword>
<evidence type="ECO:0000256" key="1">
    <source>
        <dbReference type="SAM" id="MobiDB-lite"/>
    </source>
</evidence>
<gene>
    <name evidence="2" type="ORF">HAX54_046468</name>
</gene>
<comment type="caution">
    <text evidence="2">The sequence shown here is derived from an EMBL/GenBank/DDBJ whole genome shotgun (WGS) entry which is preliminary data.</text>
</comment>
<organism evidence="2 3">
    <name type="scientific">Datura stramonium</name>
    <name type="common">Jimsonweed</name>
    <name type="synonym">Common thornapple</name>
    <dbReference type="NCBI Taxonomy" id="4076"/>
    <lineage>
        <taxon>Eukaryota</taxon>
        <taxon>Viridiplantae</taxon>
        <taxon>Streptophyta</taxon>
        <taxon>Embryophyta</taxon>
        <taxon>Tracheophyta</taxon>
        <taxon>Spermatophyta</taxon>
        <taxon>Magnoliopsida</taxon>
        <taxon>eudicotyledons</taxon>
        <taxon>Gunneridae</taxon>
        <taxon>Pentapetalae</taxon>
        <taxon>asterids</taxon>
        <taxon>lamiids</taxon>
        <taxon>Solanales</taxon>
        <taxon>Solanaceae</taxon>
        <taxon>Solanoideae</taxon>
        <taxon>Datureae</taxon>
        <taxon>Datura</taxon>
    </lineage>
</organism>
<protein>
    <submittedName>
        <fullName evidence="2">Uncharacterized protein</fullName>
    </submittedName>
</protein>
<name>A0ABS8WKZ4_DATST</name>
<reference evidence="2 3" key="1">
    <citation type="journal article" date="2021" name="BMC Genomics">
        <title>Datura genome reveals duplications of psychoactive alkaloid biosynthetic genes and high mutation rate following tissue culture.</title>
        <authorList>
            <person name="Rajewski A."/>
            <person name="Carter-House D."/>
            <person name="Stajich J."/>
            <person name="Litt A."/>
        </authorList>
    </citation>
    <scope>NUCLEOTIDE SEQUENCE [LARGE SCALE GENOMIC DNA]</scope>
    <source>
        <strain evidence="2">AR-01</strain>
    </source>
</reference>
<feature type="region of interest" description="Disordered" evidence="1">
    <location>
        <begin position="1"/>
        <end position="44"/>
    </location>
</feature>